<dbReference type="InterPro" id="IPR012796">
    <property type="entry name" value="Lysidine-tRNA-synth_C"/>
</dbReference>
<dbReference type="Pfam" id="PF01171">
    <property type="entry name" value="ATP_bind_3"/>
    <property type="match status" value="1"/>
</dbReference>
<evidence type="ECO:0000256" key="7">
    <source>
        <dbReference type="ARBA" id="ARBA00048539"/>
    </source>
</evidence>
<dbReference type="PANTHER" id="PTHR43033:SF1">
    <property type="entry name" value="TRNA(ILE)-LYSIDINE SYNTHASE-RELATED"/>
    <property type="match status" value="1"/>
</dbReference>
<keyword evidence="2 8" id="KW-0963">Cytoplasm</keyword>
<dbReference type="Proteomes" id="UP001500604">
    <property type="component" value="Unassembled WGS sequence"/>
</dbReference>
<evidence type="ECO:0000313" key="11">
    <source>
        <dbReference type="Proteomes" id="UP001500604"/>
    </source>
</evidence>
<dbReference type="InterPro" id="IPR012795">
    <property type="entry name" value="tRNA_Ile_lys_synt_N"/>
</dbReference>
<feature type="binding site" evidence="8">
    <location>
        <begin position="30"/>
        <end position="35"/>
    </location>
    <ligand>
        <name>ATP</name>
        <dbReference type="ChEBI" id="CHEBI:30616"/>
    </ligand>
</feature>
<comment type="subcellular location">
    <subcellularLocation>
        <location evidence="1 8">Cytoplasm</location>
    </subcellularLocation>
</comment>
<dbReference type="EMBL" id="BAABFL010000468">
    <property type="protein sequence ID" value="GAA4652028.1"/>
    <property type="molecule type" value="Genomic_DNA"/>
</dbReference>
<keyword evidence="6 8" id="KW-0067">ATP-binding</keyword>
<name>A0ABP8V921_9GAMM</name>
<proteinExistence type="inferred from homology"/>
<reference evidence="11" key="1">
    <citation type="journal article" date="2019" name="Int. J. Syst. Evol. Microbiol.">
        <title>The Global Catalogue of Microorganisms (GCM) 10K type strain sequencing project: providing services to taxonomists for standard genome sequencing and annotation.</title>
        <authorList>
            <consortium name="The Broad Institute Genomics Platform"/>
            <consortium name="The Broad Institute Genome Sequencing Center for Infectious Disease"/>
            <person name="Wu L."/>
            <person name="Ma J."/>
        </authorList>
    </citation>
    <scope>NUCLEOTIDE SEQUENCE [LARGE SCALE GENOMIC DNA]</scope>
    <source>
        <strain evidence="11">JCM 17805</strain>
    </source>
</reference>
<evidence type="ECO:0000259" key="9">
    <source>
        <dbReference type="SMART" id="SM00977"/>
    </source>
</evidence>
<evidence type="ECO:0000313" key="10">
    <source>
        <dbReference type="EMBL" id="GAA4652028.1"/>
    </source>
</evidence>
<dbReference type="PANTHER" id="PTHR43033">
    <property type="entry name" value="TRNA(ILE)-LYSIDINE SYNTHASE-RELATED"/>
    <property type="match status" value="1"/>
</dbReference>
<evidence type="ECO:0000256" key="6">
    <source>
        <dbReference type="ARBA" id="ARBA00022840"/>
    </source>
</evidence>
<comment type="function">
    <text evidence="8">Ligates lysine onto the cytidine present at position 34 of the AUA codon-specific tRNA(Ile) that contains the anticodon CAU, in an ATP-dependent manner. Cytidine is converted to lysidine, thus changing the amino acid specificity of the tRNA from methionine to isoleucine.</text>
</comment>
<sequence length="460" mass="51483">MDTNMHLTDDAFLERLPEIYRDRRLVVGLSGGLDSTVLLHLCVALRGRGIIRSLEAIHVNHGLSPNAAEWQAFCETMCDQWSVSLVSRRVEVKRGAGGGLEASARAARYQQYEEVLRQGDCLLQGHHLNDQAETLLYRIVRGCGVHGLAAVPRERAMGEAMILRPLLDVSREAIHAYAQAHQLEWVDDESNLDVAYDRNFLRHEVLPKIHQRWIGALNNLGRLAEDAADATELLDQVAENDLQQALSVDGIPYHTGLPVIDISCLKQLTDYRQRNVLRYWLRSQGYPLPGRAVIQCILDELVSAAQDACPVVSWEGCEVRRHGGAIVALKPLDNLRPFSCQLVLSANCDLELPGNGRIYAEKPEQPLVLVRSEVSDLSLGYRSDIVFAPFRLPGRAGRKSLKKWLNELNVPVWVRDRLPILHRSGELVAIPGLLVNAEYAVSGNEPGISCCWQTPFERQW</sequence>
<feature type="domain" description="Lysidine-tRNA(Ile) synthetase C-terminal" evidence="9">
    <location>
        <begin position="377"/>
        <end position="450"/>
    </location>
</feature>
<dbReference type="Gene3D" id="3.40.50.620">
    <property type="entry name" value="HUPs"/>
    <property type="match status" value="1"/>
</dbReference>
<dbReference type="InterPro" id="IPR012094">
    <property type="entry name" value="tRNA_Ile_lys_synt"/>
</dbReference>
<comment type="caution">
    <text evidence="10">The sequence shown here is derived from an EMBL/GenBank/DDBJ whole genome shotgun (WGS) entry which is preliminary data.</text>
</comment>
<organism evidence="10 11">
    <name type="scientific">Kistimonas scapharcae</name>
    <dbReference type="NCBI Taxonomy" id="1036133"/>
    <lineage>
        <taxon>Bacteria</taxon>
        <taxon>Pseudomonadati</taxon>
        <taxon>Pseudomonadota</taxon>
        <taxon>Gammaproteobacteria</taxon>
        <taxon>Oceanospirillales</taxon>
        <taxon>Endozoicomonadaceae</taxon>
        <taxon>Kistimonas</taxon>
    </lineage>
</organism>
<dbReference type="Gene3D" id="1.20.59.20">
    <property type="match status" value="1"/>
</dbReference>
<gene>
    <name evidence="8 10" type="primary">tilS</name>
    <name evidence="10" type="ORF">GCM10023116_43120</name>
</gene>
<comment type="similarity">
    <text evidence="8">Belongs to the tRNA(Ile)-lysidine synthase family.</text>
</comment>
<dbReference type="SUPFAM" id="SSF82829">
    <property type="entry name" value="MesJ substrate recognition domain-like"/>
    <property type="match status" value="1"/>
</dbReference>
<dbReference type="InterPro" id="IPR014729">
    <property type="entry name" value="Rossmann-like_a/b/a_fold"/>
</dbReference>
<evidence type="ECO:0000256" key="4">
    <source>
        <dbReference type="ARBA" id="ARBA00022694"/>
    </source>
</evidence>
<evidence type="ECO:0000256" key="8">
    <source>
        <dbReference type="HAMAP-Rule" id="MF_01161"/>
    </source>
</evidence>
<keyword evidence="3 8" id="KW-0436">Ligase</keyword>
<comment type="catalytic activity">
    <reaction evidence="7 8">
        <text>cytidine(34) in tRNA(Ile2) + L-lysine + ATP = lysidine(34) in tRNA(Ile2) + AMP + diphosphate + H(+)</text>
        <dbReference type="Rhea" id="RHEA:43744"/>
        <dbReference type="Rhea" id="RHEA-COMP:10625"/>
        <dbReference type="Rhea" id="RHEA-COMP:10670"/>
        <dbReference type="ChEBI" id="CHEBI:15378"/>
        <dbReference type="ChEBI" id="CHEBI:30616"/>
        <dbReference type="ChEBI" id="CHEBI:32551"/>
        <dbReference type="ChEBI" id="CHEBI:33019"/>
        <dbReference type="ChEBI" id="CHEBI:82748"/>
        <dbReference type="ChEBI" id="CHEBI:83665"/>
        <dbReference type="ChEBI" id="CHEBI:456215"/>
        <dbReference type="EC" id="6.3.4.19"/>
    </reaction>
</comment>
<keyword evidence="5 8" id="KW-0547">Nucleotide-binding</keyword>
<dbReference type="Pfam" id="PF11734">
    <property type="entry name" value="TilS_C"/>
    <property type="match status" value="1"/>
</dbReference>
<dbReference type="CDD" id="cd01992">
    <property type="entry name" value="TilS_N"/>
    <property type="match status" value="1"/>
</dbReference>
<dbReference type="NCBIfam" id="TIGR02433">
    <property type="entry name" value="lysidine_TilS_C"/>
    <property type="match status" value="1"/>
</dbReference>
<evidence type="ECO:0000256" key="3">
    <source>
        <dbReference type="ARBA" id="ARBA00022598"/>
    </source>
</evidence>
<dbReference type="SMART" id="SM00977">
    <property type="entry name" value="TilS_C"/>
    <property type="match status" value="1"/>
</dbReference>
<keyword evidence="4 8" id="KW-0819">tRNA processing</keyword>
<dbReference type="InterPro" id="IPR015262">
    <property type="entry name" value="tRNA_Ile_lys_synt_subst-bd"/>
</dbReference>
<dbReference type="SUPFAM" id="SSF52402">
    <property type="entry name" value="Adenine nucleotide alpha hydrolases-like"/>
    <property type="match status" value="1"/>
</dbReference>
<evidence type="ECO:0000256" key="5">
    <source>
        <dbReference type="ARBA" id="ARBA00022741"/>
    </source>
</evidence>
<accession>A0ABP8V921</accession>
<dbReference type="InterPro" id="IPR011063">
    <property type="entry name" value="TilS/TtcA_N"/>
</dbReference>
<dbReference type="SUPFAM" id="SSF56037">
    <property type="entry name" value="PheT/TilS domain"/>
    <property type="match status" value="1"/>
</dbReference>
<comment type="domain">
    <text evidence="8">The N-terminal region contains the highly conserved SGGXDS motif, predicted to be a P-loop motif involved in ATP binding.</text>
</comment>
<keyword evidence="11" id="KW-1185">Reference proteome</keyword>
<evidence type="ECO:0000256" key="2">
    <source>
        <dbReference type="ARBA" id="ARBA00022490"/>
    </source>
</evidence>
<dbReference type="EC" id="6.3.4.19" evidence="8"/>
<evidence type="ECO:0000256" key="1">
    <source>
        <dbReference type="ARBA" id="ARBA00004496"/>
    </source>
</evidence>
<dbReference type="HAMAP" id="MF_01161">
    <property type="entry name" value="tRNA_Ile_lys_synt"/>
    <property type="match status" value="1"/>
</dbReference>
<dbReference type="Pfam" id="PF09179">
    <property type="entry name" value="TilS"/>
    <property type="match status" value="1"/>
</dbReference>
<dbReference type="NCBIfam" id="TIGR02432">
    <property type="entry name" value="lysidine_TilS_N"/>
    <property type="match status" value="1"/>
</dbReference>
<protein>
    <recommendedName>
        <fullName evidence="8">tRNA(Ile)-lysidine synthase</fullName>
        <ecNumber evidence="8">6.3.4.19</ecNumber>
    </recommendedName>
    <alternativeName>
        <fullName evidence="8">tRNA(Ile)-2-lysyl-cytidine synthase</fullName>
    </alternativeName>
    <alternativeName>
        <fullName evidence="8">tRNA(Ile)-lysidine synthetase</fullName>
    </alternativeName>
</protein>